<dbReference type="EMBL" id="PCRO01000028">
    <property type="protein sequence ID" value="PIP22748.1"/>
    <property type="molecule type" value="Genomic_DNA"/>
</dbReference>
<keyword evidence="7" id="KW-1133">Transmembrane helix</keyword>
<dbReference type="InterPro" id="IPR036388">
    <property type="entry name" value="WH-like_DNA-bd_sf"/>
</dbReference>
<dbReference type="GO" id="GO:0005524">
    <property type="term" value="F:ATP binding"/>
    <property type="evidence" value="ECO:0007669"/>
    <property type="project" value="UniProtKB-UniRule"/>
</dbReference>
<feature type="domain" description="FtsK" evidence="8">
    <location>
        <begin position="391"/>
        <end position="581"/>
    </location>
</feature>
<evidence type="ECO:0000256" key="7">
    <source>
        <dbReference type="SAM" id="Phobius"/>
    </source>
</evidence>
<evidence type="ECO:0000256" key="1">
    <source>
        <dbReference type="ARBA" id="ARBA00006474"/>
    </source>
</evidence>
<evidence type="ECO:0000256" key="4">
    <source>
        <dbReference type="ARBA" id="ARBA00023125"/>
    </source>
</evidence>
<evidence type="ECO:0000313" key="9">
    <source>
        <dbReference type="EMBL" id="PIP22748.1"/>
    </source>
</evidence>
<feature type="compositionally biased region" description="Basic residues" evidence="6">
    <location>
        <begin position="1"/>
        <end position="12"/>
    </location>
</feature>
<feature type="transmembrane region" description="Helical" evidence="7">
    <location>
        <begin position="140"/>
        <end position="165"/>
    </location>
</feature>
<dbReference type="CDD" id="cd01127">
    <property type="entry name" value="TrwB_TraG_TraD_VirD4"/>
    <property type="match status" value="1"/>
</dbReference>
<comment type="similarity">
    <text evidence="1">Belongs to the FtsK/SpoIIIE/SftA family.</text>
</comment>
<dbReference type="SUPFAM" id="SSF46785">
    <property type="entry name" value="Winged helix' DNA-binding domain"/>
    <property type="match status" value="1"/>
</dbReference>
<evidence type="ECO:0000256" key="2">
    <source>
        <dbReference type="ARBA" id="ARBA00022741"/>
    </source>
</evidence>
<dbReference type="GO" id="GO:0003677">
    <property type="term" value="F:DNA binding"/>
    <property type="evidence" value="ECO:0007669"/>
    <property type="project" value="UniProtKB-KW"/>
</dbReference>
<evidence type="ECO:0000259" key="8">
    <source>
        <dbReference type="PROSITE" id="PS50901"/>
    </source>
</evidence>
<evidence type="ECO:0000313" key="10">
    <source>
        <dbReference type="Proteomes" id="UP000229976"/>
    </source>
</evidence>
<feature type="region of interest" description="Disordered" evidence="6">
    <location>
        <begin position="731"/>
        <end position="779"/>
    </location>
</feature>
<feature type="compositionally biased region" description="Acidic residues" evidence="6">
    <location>
        <begin position="770"/>
        <end position="779"/>
    </location>
</feature>
<gene>
    <name evidence="9" type="ORF">COX37_02310</name>
</gene>
<dbReference type="PANTHER" id="PTHR22683">
    <property type="entry name" value="SPORULATION PROTEIN RELATED"/>
    <property type="match status" value="1"/>
</dbReference>
<dbReference type="Pfam" id="PF01580">
    <property type="entry name" value="FtsK_SpoIIIE"/>
    <property type="match status" value="1"/>
</dbReference>
<dbReference type="AlphaFoldDB" id="A0A2G9YU40"/>
<dbReference type="PROSITE" id="PS50901">
    <property type="entry name" value="FTSK"/>
    <property type="match status" value="1"/>
</dbReference>
<dbReference type="SUPFAM" id="SSF52540">
    <property type="entry name" value="P-loop containing nucleoside triphosphate hydrolases"/>
    <property type="match status" value="1"/>
</dbReference>
<dbReference type="Gene3D" id="3.30.980.40">
    <property type="match status" value="1"/>
</dbReference>
<dbReference type="Gene3D" id="1.10.10.10">
    <property type="entry name" value="Winged helix-like DNA-binding domain superfamily/Winged helix DNA-binding domain"/>
    <property type="match status" value="1"/>
</dbReference>
<evidence type="ECO:0000256" key="5">
    <source>
        <dbReference type="PROSITE-ProRule" id="PRU00289"/>
    </source>
</evidence>
<dbReference type="PANTHER" id="PTHR22683:SF41">
    <property type="entry name" value="DNA TRANSLOCASE FTSK"/>
    <property type="match status" value="1"/>
</dbReference>
<dbReference type="InterPro" id="IPR036390">
    <property type="entry name" value="WH_DNA-bd_sf"/>
</dbReference>
<dbReference type="SMART" id="SM00843">
    <property type="entry name" value="Ftsk_gamma"/>
    <property type="match status" value="1"/>
</dbReference>
<dbReference type="SMART" id="SM00382">
    <property type="entry name" value="AAA"/>
    <property type="match status" value="1"/>
</dbReference>
<keyword evidence="7" id="KW-0472">Membrane</keyword>
<keyword evidence="3 5" id="KW-0067">ATP-binding</keyword>
<feature type="transmembrane region" description="Helical" evidence="7">
    <location>
        <begin position="39"/>
        <end position="57"/>
    </location>
</feature>
<keyword evidence="2 5" id="KW-0547">Nucleotide-binding</keyword>
<feature type="region of interest" description="Disordered" evidence="6">
    <location>
        <begin position="1"/>
        <end position="27"/>
    </location>
</feature>
<dbReference type="InterPro" id="IPR003593">
    <property type="entry name" value="AAA+_ATPase"/>
</dbReference>
<dbReference type="Pfam" id="PF17854">
    <property type="entry name" value="FtsK_alpha"/>
    <property type="match status" value="1"/>
</dbReference>
<comment type="caution">
    <text evidence="9">The sequence shown here is derived from an EMBL/GenBank/DDBJ whole genome shotgun (WGS) entry which is preliminary data.</text>
</comment>
<accession>A0A2G9YU40</accession>
<sequence>MAKKKNNKNNKNNKKERQDSYRRNGGGGRFTLPEKVKKSISAIAVFILAIIVSLSFFEKSGVAGTIIRASFTFLIGKAVFFFPVLLVLTGLILLSDRYKKVFGGIFFANLFLLIGVAGFLEISKPGEKEGGCLGYIASPLINFFGLLVTEIIFGGLILAGVLIFWHFLAPIRSLEEYEDEEEEEEEPVFVPPSAGLRRSEEGLIGRLANKIKGKPSFDVKEIDSVNKEGSPSVPLGTRKDFPEMKIKKVSQEFMSSDYQAPPLELLDQDKGVPSAGDTARNSAIIKRTLENFSIPVEMSGINIGPTVTQYTLKPAEGIKLSKITTLSNDLSLALASHPIRIEAPVPGKSLVGIEIPNKIRTEVRLRYLIQDPKFKETGSSLSFCFGKDVSGNPFYGDIASMPHMLVAGATGTGKTIFLNSLIISLLYRNSPEDMRLILIDPKRVEFSIYQGLPHLLCSTITEAPKAVSALKWLITEMERRFEVLAKEHNRDIKSYNILRTKNKQEKMPYIVVIIDELADLMLSMGREVESSIVRLAQMARAVGIHLVLATQRPSVEVITGLIKANVTSRLTFQVASQVDSRTVLDMSGAERLLGKGDMLFLSAQLPKPKRIQGAFISEEEVKRVVDFIKERAQKESEELDEDILESSLEDNLEEAISRNKVNVGEVSFKDDDPLYEEAKRIVIESKKASASLLQRRLSVGYARAARLIDMLEEKGIVGHGEGAKPRQVFFSQENSSAEEEPSVDFVEENENEESGFPEEEKPSSAKVVEGEEDDSWKKI</sequence>
<protein>
    <recommendedName>
        <fullName evidence="8">FtsK domain-containing protein</fullName>
    </recommendedName>
</protein>
<dbReference type="InterPro" id="IPR002543">
    <property type="entry name" value="FtsK_dom"/>
</dbReference>
<dbReference type="InterPro" id="IPR050206">
    <property type="entry name" value="FtsK/SpoIIIE/SftA"/>
</dbReference>
<keyword evidence="4" id="KW-0238">DNA-binding</keyword>
<keyword evidence="7" id="KW-0812">Transmembrane</keyword>
<feature type="binding site" evidence="5">
    <location>
        <begin position="408"/>
        <end position="415"/>
    </location>
    <ligand>
        <name>ATP</name>
        <dbReference type="ChEBI" id="CHEBI:30616"/>
    </ligand>
</feature>
<name>A0A2G9YU40_9BACT</name>
<dbReference type="InterPro" id="IPR041027">
    <property type="entry name" value="FtsK_alpha"/>
</dbReference>
<evidence type="ECO:0000256" key="3">
    <source>
        <dbReference type="ARBA" id="ARBA00022840"/>
    </source>
</evidence>
<dbReference type="Gene3D" id="3.40.50.300">
    <property type="entry name" value="P-loop containing nucleotide triphosphate hydrolases"/>
    <property type="match status" value="1"/>
</dbReference>
<dbReference type="Proteomes" id="UP000229976">
    <property type="component" value="Unassembled WGS sequence"/>
</dbReference>
<reference evidence="9 10" key="1">
    <citation type="submission" date="2017-09" db="EMBL/GenBank/DDBJ databases">
        <title>Depth-based differentiation of microbial function through sediment-hosted aquifers and enrichment of novel symbionts in the deep terrestrial subsurface.</title>
        <authorList>
            <person name="Probst A.J."/>
            <person name="Ladd B."/>
            <person name="Jarett J.K."/>
            <person name="Geller-Mcgrath D.E."/>
            <person name="Sieber C.M."/>
            <person name="Emerson J.B."/>
            <person name="Anantharaman K."/>
            <person name="Thomas B.C."/>
            <person name="Malmstrom R."/>
            <person name="Stieglmeier M."/>
            <person name="Klingl A."/>
            <person name="Woyke T."/>
            <person name="Ryan C.M."/>
            <person name="Banfield J.F."/>
        </authorList>
    </citation>
    <scope>NUCLEOTIDE SEQUENCE [LARGE SCALE GENOMIC DNA]</scope>
    <source>
        <strain evidence="9">CG23_combo_of_CG06-09_8_20_14_all_39_17</strain>
    </source>
</reference>
<dbReference type="InterPro" id="IPR018541">
    <property type="entry name" value="Ftsk_gamma"/>
</dbReference>
<proteinExistence type="inferred from homology"/>
<organism evidence="9 10">
    <name type="scientific">Candidatus Nealsonbacteria bacterium CG23_combo_of_CG06-09_8_20_14_all_39_17</name>
    <dbReference type="NCBI Taxonomy" id="1974722"/>
    <lineage>
        <taxon>Bacteria</taxon>
        <taxon>Candidatus Nealsoniibacteriota</taxon>
    </lineage>
</organism>
<feature type="transmembrane region" description="Helical" evidence="7">
    <location>
        <begin position="69"/>
        <end position="94"/>
    </location>
</feature>
<feature type="transmembrane region" description="Helical" evidence="7">
    <location>
        <begin position="101"/>
        <end position="120"/>
    </location>
</feature>
<feature type="compositionally biased region" description="Basic and acidic residues" evidence="6">
    <location>
        <begin position="13"/>
        <end position="22"/>
    </location>
</feature>
<dbReference type="Pfam" id="PF09397">
    <property type="entry name" value="FtsK_gamma"/>
    <property type="match status" value="1"/>
</dbReference>
<dbReference type="InterPro" id="IPR027417">
    <property type="entry name" value="P-loop_NTPase"/>
</dbReference>
<feature type="compositionally biased region" description="Acidic residues" evidence="6">
    <location>
        <begin position="736"/>
        <end position="757"/>
    </location>
</feature>
<evidence type="ECO:0000256" key="6">
    <source>
        <dbReference type="SAM" id="MobiDB-lite"/>
    </source>
</evidence>